<dbReference type="PROSITE" id="PS51186">
    <property type="entry name" value="GNAT"/>
    <property type="match status" value="1"/>
</dbReference>
<dbReference type="CDD" id="cd04301">
    <property type="entry name" value="NAT_SF"/>
    <property type="match status" value="1"/>
</dbReference>
<keyword evidence="3" id="KW-1185">Reference proteome</keyword>
<dbReference type="InterPro" id="IPR000182">
    <property type="entry name" value="GNAT_dom"/>
</dbReference>
<gene>
    <name evidence="2" type="ORF">B4102_3291</name>
</gene>
<dbReference type="Pfam" id="PF00583">
    <property type="entry name" value="Acetyltransf_1"/>
    <property type="match status" value="1"/>
</dbReference>
<organism evidence="2 3">
    <name type="scientific">Heyndrickxia sporothermodurans</name>
    <dbReference type="NCBI Taxonomy" id="46224"/>
    <lineage>
        <taxon>Bacteria</taxon>
        <taxon>Bacillati</taxon>
        <taxon>Bacillota</taxon>
        <taxon>Bacilli</taxon>
        <taxon>Bacillales</taxon>
        <taxon>Bacillaceae</taxon>
        <taxon>Heyndrickxia</taxon>
    </lineage>
</organism>
<proteinExistence type="predicted"/>
<dbReference type="EMBL" id="LQYN01000061">
    <property type="protein sequence ID" value="KYD04329.1"/>
    <property type="molecule type" value="Genomic_DNA"/>
</dbReference>
<protein>
    <recommendedName>
        <fullName evidence="1">N-acetyltransferase domain-containing protein</fullName>
    </recommendedName>
</protein>
<feature type="domain" description="N-acetyltransferase" evidence="1">
    <location>
        <begin position="158"/>
        <end position="292"/>
    </location>
</feature>
<dbReference type="PANTHER" id="PTHR43415:SF6">
    <property type="entry name" value="SPERMIDINE N(1)-ACETYLTRANSFERASE"/>
    <property type="match status" value="1"/>
</dbReference>
<accession>A0A150KWY6</accession>
<reference evidence="2 3" key="1">
    <citation type="submission" date="2016-01" db="EMBL/GenBank/DDBJ databases">
        <title>Genome Sequences of Twelve Sporeforming Bacillus Species Isolated from Foods.</title>
        <authorList>
            <person name="Berendsen E.M."/>
            <person name="Wells-Bennik M.H."/>
            <person name="Krawcyk A.O."/>
            <person name="De Jong A."/>
            <person name="Holsappel S."/>
            <person name="Eijlander R.T."/>
            <person name="Kuipers O.P."/>
        </authorList>
    </citation>
    <scope>NUCLEOTIDE SEQUENCE [LARGE SCALE GENOMIC DNA]</scope>
    <source>
        <strain evidence="2 3">B4102</strain>
    </source>
</reference>
<dbReference type="Gene3D" id="3.40.630.30">
    <property type="match status" value="1"/>
</dbReference>
<dbReference type="GO" id="GO:0004145">
    <property type="term" value="F:diamine N-acetyltransferase activity"/>
    <property type="evidence" value="ECO:0007669"/>
    <property type="project" value="TreeGrafter"/>
</dbReference>
<dbReference type="InterPro" id="IPR016181">
    <property type="entry name" value="Acyl_CoA_acyltransferase"/>
</dbReference>
<dbReference type="Proteomes" id="UP000075666">
    <property type="component" value="Unassembled WGS sequence"/>
</dbReference>
<evidence type="ECO:0000259" key="1">
    <source>
        <dbReference type="PROSITE" id="PS51186"/>
    </source>
</evidence>
<name>A0A150KWY6_9BACI</name>
<dbReference type="PANTHER" id="PTHR43415">
    <property type="entry name" value="SPERMIDINE N(1)-ACETYLTRANSFERASE"/>
    <property type="match status" value="1"/>
</dbReference>
<dbReference type="STRING" id="46224.B4102_3291"/>
<dbReference type="PATRIC" id="fig|46224.3.peg.3377"/>
<comment type="caution">
    <text evidence="2">The sequence shown here is derived from an EMBL/GenBank/DDBJ whole genome shotgun (WGS) entry which is preliminary data.</text>
</comment>
<dbReference type="SUPFAM" id="SSF55729">
    <property type="entry name" value="Acyl-CoA N-acyltransferases (Nat)"/>
    <property type="match status" value="1"/>
</dbReference>
<evidence type="ECO:0000313" key="3">
    <source>
        <dbReference type="Proteomes" id="UP000075666"/>
    </source>
</evidence>
<evidence type="ECO:0000313" key="2">
    <source>
        <dbReference type="EMBL" id="KYD04329.1"/>
    </source>
</evidence>
<dbReference type="OrthoDB" id="87299at2"/>
<sequence length="292" mass="33258">MNSNITIQPIIDLPAAASFIAACNSDPCQHVGYCGSNPQEILYTLQHHFSDLPIRQSLIGAYDNKQLVGLLGLDIDQEAKEAEIWGPFVKRNDWNVVAKELWMKIVEGLAIPIKRFYGFYNIENQNAATFMQQHNFVKGDTHLLLCANHSQENQKNDIHLKELPSEEHKQFIALHDELFPQTYYDGNEIVKRLNNDRKVIVALEKGTIQGYVYFETNPIFGEGCIEYIGVSPSHRKKGIGRTLIKAALYQLFTEFSINEIQLCVSIKNLKAINLYTSAGFVEKYKLISYRSN</sequence>
<dbReference type="AlphaFoldDB" id="A0A150KWY6"/>
<dbReference type="RefSeq" id="WP_084347682.1">
    <property type="nucleotide sequence ID" value="NZ_LQYN01000061.1"/>
</dbReference>